<dbReference type="RefSeq" id="WP_212528001.1">
    <property type="nucleotide sequence ID" value="NZ_JAGSOG010000031.1"/>
</dbReference>
<accession>A0A941ETC1</accession>
<organism evidence="1 2">
    <name type="scientific">Actinospica durhamensis</name>
    <dbReference type="NCBI Taxonomy" id="1508375"/>
    <lineage>
        <taxon>Bacteria</taxon>
        <taxon>Bacillati</taxon>
        <taxon>Actinomycetota</taxon>
        <taxon>Actinomycetes</taxon>
        <taxon>Catenulisporales</taxon>
        <taxon>Actinospicaceae</taxon>
        <taxon>Actinospica</taxon>
    </lineage>
</organism>
<gene>
    <name evidence="1" type="ORF">KDL01_09395</name>
</gene>
<dbReference type="EMBL" id="JAGSOG010000031">
    <property type="protein sequence ID" value="MBR7833479.1"/>
    <property type="molecule type" value="Genomic_DNA"/>
</dbReference>
<evidence type="ECO:0000313" key="1">
    <source>
        <dbReference type="EMBL" id="MBR7833479.1"/>
    </source>
</evidence>
<name>A0A941ETC1_9ACTN</name>
<comment type="caution">
    <text evidence="1">The sequence shown here is derived from an EMBL/GenBank/DDBJ whole genome shotgun (WGS) entry which is preliminary data.</text>
</comment>
<reference evidence="1" key="1">
    <citation type="submission" date="2021-04" db="EMBL/GenBank/DDBJ databases">
        <title>Genome based classification of Actinospica acidithermotolerans sp. nov., an actinobacterium isolated from an Indonesian hot spring.</title>
        <authorList>
            <person name="Kusuma A.B."/>
            <person name="Putra K.E."/>
            <person name="Nafisah S."/>
            <person name="Loh J."/>
            <person name="Nouioui I."/>
            <person name="Goodfellow M."/>
        </authorList>
    </citation>
    <scope>NUCLEOTIDE SEQUENCE</scope>
    <source>
        <strain evidence="1">CSCA 57</strain>
    </source>
</reference>
<protein>
    <submittedName>
        <fullName evidence="1">Uncharacterized protein</fullName>
    </submittedName>
</protein>
<keyword evidence="2" id="KW-1185">Reference proteome</keyword>
<proteinExistence type="predicted"/>
<sequence length="202" mass="23129">MSRIPDNVRAEVIVELYRQADQLDWEMLSTREKTTQYQRWIDDPAVGGVLTKYLPAEEARVWIKDVPMKEFVRAQEGLNNFSQYVVRRFAGPEEIVKLALGQGWRVVPDSAGEKPAHCRATDGTTTRYLCWGKDNTMRDLVWAALNQAIDMKTTPLIIITYRSGHAVSKSDQQRHLEVARHCGIELKHIQRTMVSNVPPRIA</sequence>
<dbReference type="AlphaFoldDB" id="A0A941ETC1"/>
<evidence type="ECO:0000313" key="2">
    <source>
        <dbReference type="Proteomes" id="UP000675781"/>
    </source>
</evidence>
<dbReference type="Proteomes" id="UP000675781">
    <property type="component" value="Unassembled WGS sequence"/>
</dbReference>